<dbReference type="Proteomes" id="UP000649151">
    <property type="component" value="Unassembled WGS sequence"/>
</dbReference>
<keyword evidence="2" id="KW-1185">Reference proteome</keyword>
<protein>
    <submittedName>
        <fullName evidence="1">Uncharacterized protein</fullName>
    </submittedName>
</protein>
<proteinExistence type="predicted"/>
<dbReference type="EMBL" id="JACOQK010000001">
    <property type="protein sequence ID" value="MBC5786788.1"/>
    <property type="molecule type" value="Genomic_DNA"/>
</dbReference>
<gene>
    <name evidence="1" type="ORF">H8Z77_01975</name>
</gene>
<sequence>MKKEYTNQTNHYQVIGNTSVVVMEGTEQECKEFLKGTIISDKVEKPEERKNNKPNLCLVAPGETVSRCYGMCCGACDQRESYEEILERLGESAK</sequence>
<dbReference type="RefSeq" id="WP_069988416.1">
    <property type="nucleotide sequence ID" value="NZ_JACOQK010000001.1"/>
</dbReference>
<comment type="caution">
    <text evidence="1">The sequence shown here is derived from an EMBL/GenBank/DDBJ whole genome shotgun (WGS) entry which is preliminary data.</text>
</comment>
<reference evidence="1 2" key="1">
    <citation type="submission" date="2020-08" db="EMBL/GenBank/DDBJ databases">
        <title>Genome public.</title>
        <authorList>
            <person name="Liu C."/>
            <person name="Sun Q."/>
        </authorList>
    </citation>
    <scope>NUCLEOTIDE SEQUENCE [LARGE SCALE GENOMIC DNA]</scope>
    <source>
        <strain evidence="1 2">NSJ-27</strain>
    </source>
</reference>
<name>A0ABR7INT7_9CLOT</name>
<evidence type="ECO:0000313" key="1">
    <source>
        <dbReference type="EMBL" id="MBC5786788.1"/>
    </source>
</evidence>
<organism evidence="1 2">
    <name type="scientific">Clostridium facile</name>
    <dbReference type="NCBI Taxonomy" id="2763035"/>
    <lineage>
        <taxon>Bacteria</taxon>
        <taxon>Bacillati</taxon>
        <taxon>Bacillota</taxon>
        <taxon>Clostridia</taxon>
        <taxon>Eubacteriales</taxon>
        <taxon>Clostridiaceae</taxon>
        <taxon>Clostridium</taxon>
    </lineage>
</organism>
<accession>A0ABR7INT7</accession>
<evidence type="ECO:0000313" key="2">
    <source>
        <dbReference type="Proteomes" id="UP000649151"/>
    </source>
</evidence>